<protein>
    <submittedName>
        <fullName evidence="2">Putative secreted protein</fullName>
    </submittedName>
</protein>
<proteinExistence type="predicted"/>
<name>A0A224Y6R5_9HEMI</name>
<organism evidence="2">
    <name type="scientific">Panstrongylus lignarius</name>
    <dbReference type="NCBI Taxonomy" id="156445"/>
    <lineage>
        <taxon>Eukaryota</taxon>
        <taxon>Metazoa</taxon>
        <taxon>Ecdysozoa</taxon>
        <taxon>Arthropoda</taxon>
        <taxon>Hexapoda</taxon>
        <taxon>Insecta</taxon>
        <taxon>Pterygota</taxon>
        <taxon>Neoptera</taxon>
        <taxon>Paraneoptera</taxon>
        <taxon>Hemiptera</taxon>
        <taxon>Heteroptera</taxon>
        <taxon>Panheteroptera</taxon>
        <taxon>Cimicomorpha</taxon>
        <taxon>Reduviidae</taxon>
        <taxon>Triatominae</taxon>
        <taxon>Panstrongylus</taxon>
    </lineage>
</organism>
<reference evidence="2" key="1">
    <citation type="journal article" date="2018" name="PLoS Negl. Trop. Dis.">
        <title>An insight into the salivary gland and fat body transcriptome of Panstrongylus lignarius (Hemiptera: Heteroptera), the main vector of Chagas disease in Peru.</title>
        <authorList>
            <person name="Nevoa J.C."/>
            <person name="Mendes M.T."/>
            <person name="da Silva M.V."/>
            <person name="Soares S.C."/>
            <person name="Oliveira C.J.F."/>
            <person name="Ribeiro J.M.C."/>
        </authorList>
    </citation>
    <scope>NUCLEOTIDE SEQUENCE</scope>
</reference>
<dbReference type="EMBL" id="GFTR01000217">
    <property type="protein sequence ID" value="JAW16209.1"/>
    <property type="molecule type" value="Transcribed_RNA"/>
</dbReference>
<feature type="chain" id="PRO_5012781855" evidence="1">
    <location>
        <begin position="19"/>
        <end position="69"/>
    </location>
</feature>
<feature type="signal peptide" evidence="1">
    <location>
        <begin position="1"/>
        <end position="18"/>
    </location>
</feature>
<sequence>MVSIDLLLLSMFLSVLNSLSRLLPFHYFLSLLQVANVSLWPFLESEIPPIDLYLPDIDIFSFYILQLIL</sequence>
<evidence type="ECO:0000256" key="1">
    <source>
        <dbReference type="SAM" id="SignalP"/>
    </source>
</evidence>
<evidence type="ECO:0000313" key="2">
    <source>
        <dbReference type="EMBL" id="JAW16209.1"/>
    </source>
</evidence>
<keyword evidence="1" id="KW-0732">Signal</keyword>
<accession>A0A224Y6R5</accession>
<dbReference type="AlphaFoldDB" id="A0A224Y6R5"/>